<organism evidence="1 2">
    <name type="scientific">Phaseolus coccineus</name>
    <name type="common">Scarlet runner bean</name>
    <name type="synonym">Phaseolus multiflorus</name>
    <dbReference type="NCBI Taxonomy" id="3886"/>
    <lineage>
        <taxon>Eukaryota</taxon>
        <taxon>Viridiplantae</taxon>
        <taxon>Streptophyta</taxon>
        <taxon>Embryophyta</taxon>
        <taxon>Tracheophyta</taxon>
        <taxon>Spermatophyta</taxon>
        <taxon>Magnoliopsida</taxon>
        <taxon>eudicotyledons</taxon>
        <taxon>Gunneridae</taxon>
        <taxon>Pentapetalae</taxon>
        <taxon>rosids</taxon>
        <taxon>fabids</taxon>
        <taxon>Fabales</taxon>
        <taxon>Fabaceae</taxon>
        <taxon>Papilionoideae</taxon>
        <taxon>50 kb inversion clade</taxon>
        <taxon>NPAAA clade</taxon>
        <taxon>indigoferoid/millettioid clade</taxon>
        <taxon>Phaseoleae</taxon>
        <taxon>Phaseolus</taxon>
    </lineage>
</organism>
<sequence length="95" mass="10358">MLLERCKGAGVLALVASVGAQALTMGVKMRLLALAENESEEFVEVLEFCVVEEEQGRDTKVWGWDPRIDFAFDLIGTGIDSQCGVGVLELIFPLL</sequence>
<dbReference type="Proteomes" id="UP001374584">
    <property type="component" value="Unassembled WGS sequence"/>
</dbReference>
<evidence type="ECO:0000313" key="1">
    <source>
        <dbReference type="EMBL" id="KAK7356434.1"/>
    </source>
</evidence>
<dbReference type="EMBL" id="JAYMYR010000006">
    <property type="protein sequence ID" value="KAK7356434.1"/>
    <property type="molecule type" value="Genomic_DNA"/>
</dbReference>
<evidence type="ECO:0000313" key="2">
    <source>
        <dbReference type="Proteomes" id="UP001374584"/>
    </source>
</evidence>
<reference evidence="1 2" key="1">
    <citation type="submission" date="2024-01" db="EMBL/GenBank/DDBJ databases">
        <title>The genomes of 5 underutilized Papilionoideae crops provide insights into root nodulation and disease resistanc.</title>
        <authorList>
            <person name="Jiang F."/>
        </authorList>
    </citation>
    <scope>NUCLEOTIDE SEQUENCE [LARGE SCALE GENOMIC DNA]</scope>
    <source>
        <strain evidence="1">JINMINGXINNONG_FW02</strain>
        <tissue evidence="1">Leaves</tissue>
    </source>
</reference>
<dbReference type="AlphaFoldDB" id="A0AAN9R375"/>
<proteinExistence type="predicted"/>
<gene>
    <name evidence="1" type="ORF">VNO80_15706</name>
</gene>
<comment type="caution">
    <text evidence="1">The sequence shown here is derived from an EMBL/GenBank/DDBJ whole genome shotgun (WGS) entry which is preliminary data.</text>
</comment>
<protein>
    <submittedName>
        <fullName evidence="1">Uncharacterized protein</fullName>
    </submittedName>
</protein>
<name>A0AAN9R375_PHACN</name>
<accession>A0AAN9R375</accession>
<keyword evidence="2" id="KW-1185">Reference proteome</keyword>